<name>A0ABQ4XD58_9ASTR</name>
<organism evidence="1 2">
    <name type="scientific">Tanacetum coccineum</name>
    <dbReference type="NCBI Taxonomy" id="301880"/>
    <lineage>
        <taxon>Eukaryota</taxon>
        <taxon>Viridiplantae</taxon>
        <taxon>Streptophyta</taxon>
        <taxon>Embryophyta</taxon>
        <taxon>Tracheophyta</taxon>
        <taxon>Spermatophyta</taxon>
        <taxon>Magnoliopsida</taxon>
        <taxon>eudicotyledons</taxon>
        <taxon>Gunneridae</taxon>
        <taxon>Pentapetalae</taxon>
        <taxon>asterids</taxon>
        <taxon>campanulids</taxon>
        <taxon>Asterales</taxon>
        <taxon>Asteraceae</taxon>
        <taxon>Asteroideae</taxon>
        <taxon>Anthemideae</taxon>
        <taxon>Anthemidinae</taxon>
        <taxon>Tanacetum</taxon>
    </lineage>
</organism>
<evidence type="ECO:0000313" key="2">
    <source>
        <dbReference type="Proteomes" id="UP001151760"/>
    </source>
</evidence>
<proteinExistence type="predicted"/>
<accession>A0ABQ4XD58</accession>
<reference evidence="1" key="2">
    <citation type="submission" date="2022-01" db="EMBL/GenBank/DDBJ databases">
        <authorList>
            <person name="Yamashiro T."/>
            <person name="Shiraishi A."/>
            <person name="Satake H."/>
            <person name="Nakayama K."/>
        </authorList>
    </citation>
    <scope>NUCLEOTIDE SEQUENCE</scope>
</reference>
<comment type="caution">
    <text evidence="1">The sequence shown here is derived from an EMBL/GenBank/DDBJ whole genome shotgun (WGS) entry which is preliminary data.</text>
</comment>
<dbReference type="Proteomes" id="UP001151760">
    <property type="component" value="Unassembled WGS sequence"/>
</dbReference>
<reference evidence="1" key="1">
    <citation type="journal article" date="2022" name="Int. J. Mol. Sci.">
        <title>Draft Genome of Tanacetum Coccineum: Genomic Comparison of Closely Related Tanacetum-Family Plants.</title>
        <authorList>
            <person name="Yamashiro T."/>
            <person name="Shiraishi A."/>
            <person name="Nakayama K."/>
            <person name="Satake H."/>
        </authorList>
    </citation>
    <scope>NUCLEOTIDE SEQUENCE</scope>
</reference>
<dbReference type="EMBL" id="BQNB010009414">
    <property type="protein sequence ID" value="GJS63204.1"/>
    <property type="molecule type" value="Genomic_DNA"/>
</dbReference>
<sequence length="77" mass="8778">MGVLLLRLGDNTPGSDEGRMELIKELMETCTSLTERVLALEEAKTAQDSVINILKLRVKRLEKKRGKNFITYEEEIV</sequence>
<protein>
    <submittedName>
        <fullName evidence="1">Uncharacterized protein</fullName>
    </submittedName>
</protein>
<evidence type="ECO:0000313" key="1">
    <source>
        <dbReference type="EMBL" id="GJS63204.1"/>
    </source>
</evidence>
<gene>
    <name evidence="1" type="ORF">Tco_0677768</name>
</gene>
<keyword evidence="2" id="KW-1185">Reference proteome</keyword>